<proteinExistence type="predicted"/>
<dbReference type="RefSeq" id="WP_147160263.1">
    <property type="nucleotide sequence ID" value="NZ_BJYR01000018.1"/>
</dbReference>
<comment type="caution">
    <text evidence="1">The sequence shown here is derived from an EMBL/GenBank/DDBJ whole genome shotgun (WGS) entry which is preliminary data.</text>
</comment>
<dbReference type="PANTHER" id="PTHR11941">
    <property type="entry name" value="ENOYL-COA HYDRATASE-RELATED"/>
    <property type="match status" value="1"/>
</dbReference>
<dbReference type="SUPFAM" id="SSF52096">
    <property type="entry name" value="ClpP/crotonase"/>
    <property type="match status" value="1"/>
</dbReference>
<dbReference type="GO" id="GO:0003824">
    <property type="term" value="F:catalytic activity"/>
    <property type="evidence" value="ECO:0007669"/>
    <property type="project" value="UniProtKB-ARBA"/>
</dbReference>
<gene>
    <name evidence="1" type="ORF">NSE01_27700</name>
</gene>
<reference evidence="1 2" key="1">
    <citation type="submission" date="2019-07" db="EMBL/GenBank/DDBJ databases">
        <title>Whole genome shotgun sequence of Novosphingobium sediminis NBRC 106119.</title>
        <authorList>
            <person name="Hosoyama A."/>
            <person name="Uohara A."/>
            <person name="Ohji S."/>
            <person name="Ichikawa N."/>
        </authorList>
    </citation>
    <scope>NUCLEOTIDE SEQUENCE [LARGE SCALE GENOMIC DNA]</scope>
    <source>
        <strain evidence="1 2">NBRC 106119</strain>
    </source>
</reference>
<name>A0A512AMK7_9SPHN</name>
<protein>
    <submittedName>
        <fullName evidence="1">Enoyl-CoA hydratase</fullName>
    </submittedName>
</protein>
<dbReference type="AlphaFoldDB" id="A0A512AMK7"/>
<dbReference type="PANTHER" id="PTHR11941:SF54">
    <property type="entry name" value="ENOYL-COA HYDRATASE, MITOCHONDRIAL"/>
    <property type="match status" value="1"/>
</dbReference>
<dbReference type="EMBL" id="BJYR01000018">
    <property type="protein sequence ID" value="GEO00938.1"/>
    <property type="molecule type" value="Genomic_DNA"/>
</dbReference>
<organism evidence="1 2">
    <name type="scientific">Novosphingobium sediminis</name>
    <dbReference type="NCBI Taxonomy" id="707214"/>
    <lineage>
        <taxon>Bacteria</taxon>
        <taxon>Pseudomonadati</taxon>
        <taxon>Pseudomonadota</taxon>
        <taxon>Alphaproteobacteria</taxon>
        <taxon>Sphingomonadales</taxon>
        <taxon>Sphingomonadaceae</taxon>
        <taxon>Novosphingobium</taxon>
    </lineage>
</organism>
<dbReference type="CDD" id="cd06558">
    <property type="entry name" value="crotonase-like"/>
    <property type="match status" value="1"/>
</dbReference>
<evidence type="ECO:0000313" key="1">
    <source>
        <dbReference type="EMBL" id="GEO00938.1"/>
    </source>
</evidence>
<sequence>MAYDTYKLLRVVREGALVTAVVDAPPINVITMELFQELAALSIELEADPDALVFVLKSADPDFFLAHFDVALLIAMANAPAGPVGDVNTYHEMCARYQRMDKVTIAQIEGRVGGGGAELSMSFDMRFGVIGKTVINQMEVPIGILPGGSGTQRLPRLVGRARAIEIILGAEDLDAETAEKWGWLNRALPADAIDAHVTALARRIASFPPGAVRAAKRSIETSALPLDEGCRIEAELFQSVLFTDTARSQMQRFLDLGGHTREGELRVAELSAEVARPG</sequence>
<dbReference type="Proteomes" id="UP000321464">
    <property type="component" value="Unassembled WGS sequence"/>
</dbReference>
<dbReference type="OrthoDB" id="9795613at2"/>
<dbReference type="InterPro" id="IPR001753">
    <property type="entry name" value="Enoyl-CoA_hydra/iso"/>
</dbReference>
<evidence type="ECO:0000313" key="2">
    <source>
        <dbReference type="Proteomes" id="UP000321464"/>
    </source>
</evidence>
<dbReference type="GO" id="GO:0006635">
    <property type="term" value="P:fatty acid beta-oxidation"/>
    <property type="evidence" value="ECO:0007669"/>
    <property type="project" value="TreeGrafter"/>
</dbReference>
<dbReference type="Gene3D" id="3.90.226.10">
    <property type="entry name" value="2-enoyl-CoA Hydratase, Chain A, domain 1"/>
    <property type="match status" value="1"/>
</dbReference>
<dbReference type="InterPro" id="IPR029045">
    <property type="entry name" value="ClpP/crotonase-like_dom_sf"/>
</dbReference>
<keyword evidence="2" id="KW-1185">Reference proteome</keyword>
<dbReference type="Pfam" id="PF00378">
    <property type="entry name" value="ECH_1"/>
    <property type="match status" value="1"/>
</dbReference>
<accession>A0A512AMK7</accession>